<sequence>MFYDITRALTEEILIFPGDPAPVFRQEDHGEYLLSLLSLSTHTGTHIDAPSHYLKNNRTVDLIDPARLIGRCRVLDLGERTAITRADLEGRVGGTGRILLRTWFSGETAFNPEFPHLTQDAASFLVEQGISCVGIDSPSIEAYDGDGSVHRTLLQREIAIIELLDLSGVPKGDYYMAALPLRLEGLDGSPARVILSDQPIS</sequence>
<dbReference type="GO" id="GO:0004061">
    <property type="term" value="F:arylformamidase activity"/>
    <property type="evidence" value="ECO:0007669"/>
    <property type="project" value="InterPro"/>
</dbReference>
<comment type="cofactor">
    <cofactor evidence="1">
        <name>Zn(2+)</name>
        <dbReference type="ChEBI" id="CHEBI:29105"/>
    </cofactor>
</comment>
<evidence type="ECO:0000256" key="4">
    <source>
        <dbReference type="ARBA" id="ARBA00022723"/>
    </source>
</evidence>
<evidence type="ECO:0000256" key="2">
    <source>
        <dbReference type="ARBA" id="ARBA00005023"/>
    </source>
</evidence>
<name>A0A8A3S546_9EURY</name>
<dbReference type="InterPro" id="IPR037175">
    <property type="entry name" value="KFase_sf"/>
</dbReference>
<keyword evidence="4" id="KW-0479">Metal-binding</keyword>
<evidence type="ECO:0000256" key="3">
    <source>
        <dbReference type="ARBA" id="ARBA00011738"/>
    </source>
</evidence>
<evidence type="ECO:0000313" key="8">
    <source>
        <dbReference type="EMBL" id="QSZ67268.1"/>
    </source>
</evidence>
<keyword evidence="5" id="KW-0378">Hydrolase</keyword>
<dbReference type="PANTHER" id="PTHR31118">
    <property type="entry name" value="CYCLASE-LIKE PROTEIN 2"/>
    <property type="match status" value="1"/>
</dbReference>
<proteinExistence type="predicted"/>
<evidence type="ECO:0000256" key="7">
    <source>
        <dbReference type="ARBA" id="ARBA00023079"/>
    </source>
</evidence>
<comment type="pathway">
    <text evidence="2">Amino-acid degradation.</text>
</comment>
<dbReference type="Proteomes" id="UP001042704">
    <property type="component" value="Chromosome"/>
</dbReference>
<dbReference type="RefSeq" id="WP_265580157.1">
    <property type="nucleotide sequence ID" value="NZ_CP036172.1"/>
</dbReference>
<comment type="subunit">
    <text evidence="3">Homodimer.</text>
</comment>
<dbReference type="AlphaFoldDB" id="A0A8A3S546"/>
<evidence type="ECO:0000256" key="1">
    <source>
        <dbReference type="ARBA" id="ARBA00001947"/>
    </source>
</evidence>
<dbReference type="Pfam" id="PF04199">
    <property type="entry name" value="Cyclase"/>
    <property type="match status" value="1"/>
</dbReference>
<keyword evidence="6" id="KW-0862">Zinc</keyword>
<accession>A0A8A3S546</accession>
<dbReference type="SUPFAM" id="SSF102198">
    <property type="entry name" value="Putative cyclase"/>
    <property type="match status" value="1"/>
</dbReference>
<keyword evidence="7" id="KW-0823">Tryptophan catabolism</keyword>
<dbReference type="Gene3D" id="3.50.30.50">
    <property type="entry name" value="Putative cyclase"/>
    <property type="match status" value="1"/>
</dbReference>
<dbReference type="GeneID" id="76424099"/>
<dbReference type="GO" id="GO:0019441">
    <property type="term" value="P:L-tryptophan catabolic process to kynurenine"/>
    <property type="evidence" value="ECO:0007669"/>
    <property type="project" value="InterPro"/>
</dbReference>
<dbReference type="GO" id="GO:0046872">
    <property type="term" value="F:metal ion binding"/>
    <property type="evidence" value="ECO:0007669"/>
    <property type="project" value="UniProtKB-KW"/>
</dbReference>
<dbReference type="FunFam" id="3.50.30.50:FF:000001">
    <property type="entry name" value="Kynurenine formamidase"/>
    <property type="match status" value="1"/>
</dbReference>
<reference evidence="8" key="1">
    <citation type="journal article" date="2001" name="Int. J. Syst. Evol. Microbiol.">
        <title>Methanofollis aquaemaris sp. nov., a methanogen isolated from an aquaculture fish pond.</title>
        <authorList>
            <person name="Lai M.C."/>
            <person name="Chen S.C."/>
        </authorList>
    </citation>
    <scope>NUCLEOTIDE SEQUENCE</scope>
    <source>
        <strain evidence="8">N2F9704</strain>
    </source>
</reference>
<evidence type="ECO:0000256" key="5">
    <source>
        <dbReference type="ARBA" id="ARBA00022801"/>
    </source>
</evidence>
<dbReference type="PANTHER" id="PTHR31118:SF12">
    <property type="entry name" value="CYCLASE-LIKE PROTEIN 2"/>
    <property type="match status" value="1"/>
</dbReference>
<gene>
    <name evidence="8" type="ORF">RJ40_07005</name>
</gene>
<protein>
    <submittedName>
        <fullName evidence="8">Cyclase family protein</fullName>
    </submittedName>
</protein>
<evidence type="ECO:0000256" key="6">
    <source>
        <dbReference type="ARBA" id="ARBA00022833"/>
    </source>
</evidence>
<dbReference type="KEGG" id="maqe:RJ40_07005"/>
<organism evidence="8 9">
    <name type="scientific">Methanofollis aquaemaris</name>
    <dbReference type="NCBI Taxonomy" id="126734"/>
    <lineage>
        <taxon>Archaea</taxon>
        <taxon>Methanobacteriati</taxon>
        <taxon>Methanobacteriota</taxon>
        <taxon>Stenosarchaea group</taxon>
        <taxon>Methanomicrobia</taxon>
        <taxon>Methanomicrobiales</taxon>
        <taxon>Methanomicrobiaceae</taxon>
        <taxon>Methanofollis</taxon>
    </lineage>
</organism>
<dbReference type="InterPro" id="IPR007325">
    <property type="entry name" value="KFase/CYL"/>
</dbReference>
<dbReference type="EMBL" id="CP036172">
    <property type="protein sequence ID" value="QSZ67268.1"/>
    <property type="molecule type" value="Genomic_DNA"/>
</dbReference>
<reference evidence="8" key="2">
    <citation type="submission" date="2019-02" db="EMBL/GenBank/DDBJ databases">
        <authorList>
            <person name="Chen S.-C."/>
            <person name="Chien H.-H."/>
            <person name="Lai M.-C."/>
        </authorList>
    </citation>
    <scope>NUCLEOTIDE SEQUENCE</scope>
    <source>
        <strain evidence="8">N2F9704</strain>
    </source>
</reference>
<keyword evidence="9" id="KW-1185">Reference proteome</keyword>
<evidence type="ECO:0000313" key="9">
    <source>
        <dbReference type="Proteomes" id="UP001042704"/>
    </source>
</evidence>